<dbReference type="OrthoDB" id="384634at2"/>
<organism evidence="5 6">
    <name type="scientific">Coprobacillus cateniformis</name>
    <dbReference type="NCBI Taxonomy" id="100884"/>
    <lineage>
        <taxon>Bacteria</taxon>
        <taxon>Bacillati</taxon>
        <taxon>Bacillota</taxon>
        <taxon>Erysipelotrichia</taxon>
        <taxon>Erysipelotrichales</taxon>
        <taxon>Coprobacillaceae</taxon>
        <taxon>Coprobacillus</taxon>
    </lineage>
</organism>
<dbReference type="Pfam" id="PF03575">
    <property type="entry name" value="Peptidase_S51"/>
    <property type="match status" value="1"/>
</dbReference>
<sequence length="225" mass="26175">MNILLSSYDFHEEWAQDIIRPLLHQDMKVVVIPFSFDEKEVKTVDDYDQHYGVHGQHIPYILRPFHYYGIDDIEFVDYFRDDKETVQKKVMSADILFFTGGLPDQYFERLKQFELIPLIQKSSALIIGASAGAMIQFDHYHITPDDDYPEYHYQKGLGLVSGFEIEVHYCHSPVQDMGIQRVIEEKGLPTYTVANDGGILCYQDKLIPFGNAYLVNNSEDKEIFF</sequence>
<dbReference type="InterPro" id="IPR029062">
    <property type="entry name" value="Class_I_gatase-like"/>
</dbReference>
<dbReference type="HOGENOM" id="CLU_079854_0_0_9"/>
<gene>
    <name evidence="5" type="ORF">HMPREF9488_02766</name>
</gene>
<accession>E7GDC3</accession>
<dbReference type="Proteomes" id="UP000003157">
    <property type="component" value="Unassembled WGS sequence"/>
</dbReference>
<dbReference type="GO" id="GO:0006508">
    <property type="term" value="P:proteolysis"/>
    <property type="evidence" value="ECO:0007669"/>
    <property type="project" value="UniProtKB-KW"/>
</dbReference>
<keyword evidence="3" id="KW-0378">Hydrolase</keyword>
<evidence type="ECO:0000313" key="6">
    <source>
        <dbReference type="Proteomes" id="UP000003157"/>
    </source>
</evidence>
<keyword evidence="4" id="KW-0720">Serine protease</keyword>
<dbReference type="SUPFAM" id="SSF52317">
    <property type="entry name" value="Class I glutamine amidotransferase-like"/>
    <property type="match status" value="1"/>
</dbReference>
<name>E7GDC3_9FIRM</name>
<evidence type="ECO:0008006" key="7">
    <source>
        <dbReference type="Google" id="ProtNLM"/>
    </source>
</evidence>
<dbReference type="eggNOG" id="COG3340">
    <property type="taxonomic scope" value="Bacteria"/>
</dbReference>
<comment type="similarity">
    <text evidence="1">Belongs to the peptidase S51 family.</text>
</comment>
<evidence type="ECO:0000256" key="2">
    <source>
        <dbReference type="ARBA" id="ARBA00022670"/>
    </source>
</evidence>
<dbReference type="Gene3D" id="3.40.50.880">
    <property type="match status" value="1"/>
</dbReference>
<evidence type="ECO:0000313" key="5">
    <source>
        <dbReference type="EMBL" id="EFW03974.1"/>
    </source>
</evidence>
<dbReference type="GO" id="GO:0008236">
    <property type="term" value="F:serine-type peptidase activity"/>
    <property type="evidence" value="ECO:0007669"/>
    <property type="project" value="UniProtKB-KW"/>
</dbReference>
<dbReference type="RefSeq" id="WP_008789853.1">
    <property type="nucleotide sequence ID" value="NZ_AKCB01000001.1"/>
</dbReference>
<evidence type="ECO:0000256" key="1">
    <source>
        <dbReference type="ARBA" id="ARBA00006534"/>
    </source>
</evidence>
<proteinExistence type="inferred from homology"/>
<evidence type="ECO:0000256" key="3">
    <source>
        <dbReference type="ARBA" id="ARBA00022801"/>
    </source>
</evidence>
<keyword evidence="6" id="KW-1185">Reference proteome</keyword>
<reference evidence="5 6" key="1">
    <citation type="submission" date="2010-12" db="EMBL/GenBank/DDBJ databases">
        <title>The Genome Sequence of Coprobacillus sp. strain 29_1.</title>
        <authorList>
            <consortium name="The Broad Institute Genome Sequencing Platform"/>
            <person name="Earl A."/>
            <person name="Ward D."/>
            <person name="Feldgarden M."/>
            <person name="Gevers D."/>
            <person name="Daigneault M."/>
            <person name="Sibley C.D."/>
            <person name="White A."/>
            <person name="Strauss J."/>
            <person name="Allen-Vercoe E."/>
            <person name="Young S.K."/>
            <person name="Zeng Q."/>
            <person name="Gargeya S."/>
            <person name="Fitzgerald M."/>
            <person name="Haas B."/>
            <person name="Abouelleil A."/>
            <person name="Alvarado L."/>
            <person name="Arachchi H.M."/>
            <person name="Berlin A."/>
            <person name="Brown A."/>
            <person name="Chapman S.B."/>
            <person name="Chen Z."/>
            <person name="Dunbar C."/>
            <person name="Freedman E."/>
            <person name="Gearin G."/>
            <person name="Gellesch M."/>
            <person name="Goldberg J."/>
            <person name="Griggs A."/>
            <person name="Gujja S."/>
            <person name="Heilman E."/>
            <person name="Heiman D."/>
            <person name="Howarth C."/>
            <person name="Larson L."/>
            <person name="Lui A."/>
            <person name="MacDonald P.J.P."/>
            <person name="Mehta T."/>
            <person name="Montmayeur A."/>
            <person name="Murphy C."/>
            <person name="Neiman D."/>
            <person name="Pearson M."/>
            <person name="Priest M."/>
            <person name="Roberts A."/>
            <person name="Saif S."/>
            <person name="Shea T."/>
            <person name="Shenoy N."/>
            <person name="Sisk P."/>
            <person name="Stolte C."/>
            <person name="Sykes S."/>
            <person name="White J."/>
            <person name="Yandava C."/>
            <person name="Nusbaum C."/>
            <person name="Birren B."/>
        </authorList>
    </citation>
    <scope>NUCLEOTIDE SEQUENCE [LARGE SCALE GENOMIC DNA]</scope>
    <source>
        <strain evidence="5 6">29_1</strain>
    </source>
</reference>
<dbReference type="EMBL" id="ADKX01000041">
    <property type="protein sequence ID" value="EFW03974.1"/>
    <property type="molecule type" value="Genomic_DNA"/>
</dbReference>
<dbReference type="InterPro" id="IPR005320">
    <property type="entry name" value="Peptidase_S51"/>
</dbReference>
<dbReference type="GeneID" id="78228332"/>
<dbReference type="AlphaFoldDB" id="E7GDC3"/>
<keyword evidence="2" id="KW-0645">Protease</keyword>
<comment type="caution">
    <text evidence="5">The sequence shown here is derived from an EMBL/GenBank/DDBJ whole genome shotgun (WGS) entry which is preliminary data.</text>
</comment>
<dbReference type="STRING" id="100884.GCA_000269565_00419"/>
<evidence type="ECO:0000256" key="4">
    <source>
        <dbReference type="ARBA" id="ARBA00022825"/>
    </source>
</evidence>
<protein>
    <recommendedName>
        <fullName evidence="7">Peptidase S51 dipeptidase E</fullName>
    </recommendedName>
</protein>